<organism evidence="1 2">
    <name type="scientific">Adhaeretor mobilis</name>
    <dbReference type="NCBI Taxonomy" id="1930276"/>
    <lineage>
        <taxon>Bacteria</taxon>
        <taxon>Pseudomonadati</taxon>
        <taxon>Planctomycetota</taxon>
        <taxon>Planctomycetia</taxon>
        <taxon>Pirellulales</taxon>
        <taxon>Lacipirellulaceae</taxon>
        <taxon>Adhaeretor</taxon>
    </lineage>
</organism>
<evidence type="ECO:0000313" key="1">
    <source>
        <dbReference type="EMBL" id="QDT01451.1"/>
    </source>
</evidence>
<gene>
    <name evidence="1" type="ORF">HG15A2_47930</name>
</gene>
<accession>A0A517N2T6</accession>
<dbReference type="AlphaFoldDB" id="A0A517N2T6"/>
<evidence type="ECO:0000313" key="2">
    <source>
        <dbReference type="Proteomes" id="UP000319852"/>
    </source>
</evidence>
<reference evidence="1 2" key="1">
    <citation type="submission" date="2019-02" db="EMBL/GenBank/DDBJ databases">
        <title>Deep-cultivation of Planctomycetes and their phenomic and genomic characterization uncovers novel biology.</title>
        <authorList>
            <person name="Wiegand S."/>
            <person name="Jogler M."/>
            <person name="Boedeker C."/>
            <person name="Pinto D."/>
            <person name="Vollmers J."/>
            <person name="Rivas-Marin E."/>
            <person name="Kohn T."/>
            <person name="Peeters S.H."/>
            <person name="Heuer A."/>
            <person name="Rast P."/>
            <person name="Oberbeckmann S."/>
            <person name="Bunk B."/>
            <person name="Jeske O."/>
            <person name="Meyerdierks A."/>
            <person name="Storesund J.E."/>
            <person name="Kallscheuer N."/>
            <person name="Luecker S."/>
            <person name="Lage O.M."/>
            <person name="Pohl T."/>
            <person name="Merkel B.J."/>
            <person name="Hornburger P."/>
            <person name="Mueller R.-W."/>
            <person name="Bruemmer F."/>
            <person name="Labrenz M."/>
            <person name="Spormann A.M."/>
            <person name="Op den Camp H."/>
            <person name="Overmann J."/>
            <person name="Amann R."/>
            <person name="Jetten M.S.M."/>
            <person name="Mascher T."/>
            <person name="Medema M.H."/>
            <person name="Devos D.P."/>
            <person name="Kaster A.-K."/>
            <person name="Ovreas L."/>
            <person name="Rohde M."/>
            <person name="Galperin M.Y."/>
            <person name="Jogler C."/>
        </authorList>
    </citation>
    <scope>NUCLEOTIDE SEQUENCE [LARGE SCALE GENOMIC DNA]</scope>
    <source>
        <strain evidence="1 2">HG15A2</strain>
    </source>
</reference>
<dbReference type="Gene3D" id="2.60.40.1190">
    <property type="match status" value="1"/>
</dbReference>
<evidence type="ECO:0008006" key="3">
    <source>
        <dbReference type="Google" id="ProtNLM"/>
    </source>
</evidence>
<proteinExistence type="predicted"/>
<sequence length="418" mass="46586">MSLLLRTLAVLLLFVIAAHGSIAEEQIEQASHSTSLVASEADRAQRTRIRHIVHSRGANAASVAMLLQLARDLPEESSATLFAEMALEWHAAGEIDLACECRRTLLEKFPESPEAPHALLNLVQTYSSGEVSHAHRLTSAMPVSEEAQPTNKQMLTYASLFAAQVLQQNKEQLASPALTWQQGTLERLLGRDKAAIGHFTKLKHRPPGDAWRDRVDMENWLSEKEEVPSPIPTVACDYTASKPLLDGQTTDECWQRFYVATTKPQAVDACFSYDDEYLYIALRAQRDAECDYTPNVRPRPRDADLSEHDRVTIRLDTDRDYQSAYELTLDHRGWTTDACWGDATWNPEWFVAAKPMDNHWHVEAAISWKSLVATPPVAGDAWGVSVERFLPAARGLAAPSEKAASPQAAIDFSVLLFE</sequence>
<dbReference type="RefSeq" id="WP_145063636.1">
    <property type="nucleotide sequence ID" value="NZ_CP036263.1"/>
</dbReference>
<keyword evidence="2" id="KW-1185">Reference proteome</keyword>
<dbReference type="Proteomes" id="UP000319852">
    <property type="component" value="Chromosome"/>
</dbReference>
<name>A0A517N2T6_9BACT</name>
<dbReference type="InterPro" id="IPR011990">
    <property type="entry name" value="TPR-like_helical_dom_sf"/>
</dbReference>
<dbReference type="SUPFAM" id="SSF49344">
    <property type="entry name" value="CBD9-like"/>
    <property type="match status" value="1"/>
</dbReference>
<dbReference type="Gene3D" id="1.25.40.10">
    <property type="entry name" value="Tetratricopeptide repeat domain"/>
    <property type="match status" value="1"/>
</dbReference>
<dbReference type="EMBL" id="CP036263">
    <property type="protein sequence ID" value="QDT01451.1"/>
    <property type="molecule type" value="Genomic_DNA"/>
</dbReference>
<dbReference type="KEGG" id="amob:HG15A2_47930"/>
<protein>
    <recommendedName>
        <fullName evidence="3">Carbohydrate-binding domain-containing protein</fullName>
    </recommendedName>
</protein>
<dbReference type="OrthoDB" id="226401at2"/>